<dbReference type="InterPro" id="IPR024705">
    <property type="entry name" value="Ssp411"/>
</dbReference>
<dbReference type="GO" id="GO:0005975">
    <property type="term" value="P:carbohydrate metabolic process"/>
    <property type="evidence" value="ECO:0007669"/>
    <property type="project" value="InterPro"/>
</dbReference>
<name>A0A1W2EVK2_9FIRM</name>
<dbReference type="AlphaFoldDB" id="A0A1W2EVK2"/>
<dbReference type="Pfam" id="PF03190">
    <property type="entry name" value="Thioredox_DsbH"/>
    <property type="match status" value="1"/>
</dbReference>
<evidence type="ECO:0000256" key="1">
    <source>
        <dbReference type="SAM" id="Coils"/>
    </source>
</evidence>
<dbReference type="CDD" id="cd02955">
    <property type="entry name" value="SSP411"/>
    <property type="match status" value="1"/>
</dbReference>
<reference evidence="3 4" key="1">
    <citation type="submission" date="2017-04" db="EMBL/GenBank/DDBJ databases">
        <authorList>
            <person name="Afonso C.L."/>
            <person name="Miller P.J."/>
            <person name="Scott M.A."/>
            <person name="Spackman E."/>
            <person name="Goraichik I."/>
            <person name="Dimitrov K.M."/>
            <person name="Suarez D.L."/>
            <person name="Swayne D.E."/>
        </authorList>
    </citation>
    <scope>NUCLEOTIDE SEQUENCE [LARGE SCALE GENOMIC DNA]</scope>
    <source>
        <strain evidence="3 4">DSM 5090</strain>
    </source>
</reference>
<organism evidence="3 4">
    <name type="scientific">Sporomusa malonica</name>
    <dbReference type="NCBI Taxonomy" id="112901"/>
    <lineage>
        <taxon>Bacteria</taxon>
        <taxon>Bacillati</taxon>
        <taxon>Bacillota</taxon>
        <taxon>Negativicutes</taxon>
        <taxon>Selenomonadales</taxon>
        <taxon>Sporomusaceae</taxon>
        <taxon>Sporomusa</taxon>
    </lineage>
</organism>
<keyword evidence="4" id="KW-1185">Reference proteome</keyword>
<dbReference type="Gene3D" id="3.40.30.10">
    <property type="entry name" value="Glutaredoxin"/>
    <property type="match status" value="1"/>
</dbReference>
<dbReference type="RefSeq" id="WP_245824111.1">
    <property type="nucleotide sequence ID" value="NZ_CP155572.1"/>
</dbReference>
<evidence type="ECO:0000313" key="4">
    <source>
        <dbReference type="Proteomes" id="UP000192738"/>
    </source>
</evidence>
<dbReference type="Proteomes" id="UP000192738">
    <property type="component" value="Unassembled WGS sequence"/>
</dbReference>
<dbReference type="InterPro" id="IPR008928">
    <property type="entry name" value="6-hairpin_glycosidase_sf"/>
</dbReference>
<dbReference type="EMBL" id="FWXI01000030">
    <property type="protein sequence ID" value="SMD13246.1"/>
    <property type="molecule type" value="Genomic_DNA"/>
</dbReference>
<dbReference type="InterPro" id="IPR012341">
    <property type="entry name" value="6hp_glycosidase-like_sf"/>
</dbReference>
<dbReference type="SUPFAM" id="SSF48208">
    <property type="entry name" value="Six-hairpin glycosidases"/>
    <property type="match status" value="1"/>
</dbReference>
<dbReference type="Gene3D" id="1.50.10.10">
    <property type="match status" value="1"/>
</dbReference>
<gene>
    <name evidence="3" type="ORF">SAMN04488500_13036</name>
</gene>
<sequence length="695" mass="79178">MSTKHVNHLANEKSPYLLQHAHNPIDWYPWGEEAFSKAREEDKPIFFSCGYSTCHWCHVMERESFEDEEVAALLNHYFVSIKVDREERPDVDHIYMAVCQAVTGQGGWPLTIVMTPEKKPFFAGTYLPKHAMYGRPGLLEVLSMLKEQWDQNRDKIEEIGEKLAQSLKPRPVKPEKGQLSQTTLERAFSQLLNDFDPTYGGFGPAPKFPTPHNLLFLMRYWKRTGDKKAIAMVVKTLDAMGRGGIYDHLGYGFARYSTDNKWLAPHFEKMLYDNSLLCYAYVEAYQCTGDPDFARIAEEIIAYVMRDMTSPGSAFYSAEDADSEGVEGKFYVWSRQEIIALLGEKEGELFADVYNITQTGNFEGGESIVNLIDQDLYDYAARHNLDINELEAKMAEAREKLYQVREQRIHPFKDDKILTAWNGLMIAALAKAGRVLQRADYTQAAERAIEFIFAKLTAEDGKRLLARYRDGDAAYLGYVDDYAFMVWGLLEVYETTFNPKYLRQALHLSQDLKELFWDKENGGFYFTGNDGEELLMRQKEIYDGAIPSGNSVAALALLKLGRLTENNEYTSMAEAMFSCFSSEIAHYPRAYTYFLLALDYYLSAPSHIVIAGEREDPHVQAMLALAGRSFMPETTLVYNDPAHQTDNWELIPVAAGQEAVRGQATAYICENFACQQPVHTIEDFTRVIHKQGVGK</sequence>
<proteinExistence type="predicted"/>
<dbReference type="PANTHER" id="PTHR42899">
    <property type="entry name" value="SPERMATOGENESIS-ASSOCIATED PROTEIN 20"/>
    <property type="match status" value="1"/>
</dbReference>
<dbReference type="SUPFAM" id="SSF52833">
    <property type="entry name" value="Thioredoxin-like"/>
    <property type="match status" value="1"/>
</dbReference>
<keyword evidence="1" id="KW-0175">Coiled coil</keyword>
<accession>A0A1W2EVK2</accession>
<dbReference type="InterPro" id="IPR004879">
    <property type="entry name" value="Ssp411-like_TRX"/>
</dbReference>
<feature type="domain" description="Spermatogenesis-associated protein 20-like TRX" evidence="2">
    <location>
        <begin position="7"/>
        <end position="167"/>
    </location>
</feature>
<feature type="coiled-coil region" evidence="1">
    <location>
        <begin position="380"/>
        <end position="407"/>
    </location>
</feature>
<dbReference type="PANTHER" id="PTHR42899:SF1">
    <property type="entry name" value="SPERMATOGENESIS-ASSOCIATED PROTEIN 20"/>
    <property type="match status" value="1"/>
</dbReference>
<dbReference type="STRING" id="112901.SAMN04488500_13036"/>
<evidence type="ECO:0000259" key="2">
    <source>
        <dbReference type="Pfam" id="PF03190"/>
    </source>
</evidence>
<dbReference type="InterPro" id="IPR036249">
    <property type="entry name" value="Thioredoxin-like_sf"/>
</dbReference>
<protein>
    <recommendedName>
        <fullName evidence="2">Spermatogenesis-associated protein 20-like TRX domain-containing protein</fullName>
    </recommendedName>
</protein>
<evidence type="ECO:0000313" key="3">
    <source>
        <dbReference type="EMBL" id="SMD13246.1"/>
    </source>
</evidence>
<dbReference type="PIRSF" id="PIRSF006402">
    <property type="entry name" value="UCP006402_thioredoxin"/>
    <property type="match status" value="1"/>
</dbReference>